<keyword evidence="1" id="KW-0677">Repeat</keyword>
<dbReference type="STRING" id="543379.A0A232FNL6"/>
<dbReference type="PROSITE" id="PS50084">
    <property type="entry name" value="KH_TYPE_1"/>
    <property type="match status" value="1"/>
</dbReference>
<keyword evidence="2" id="KW-0040">ANK repeat</keyword>
<comment type="caution">
    <text evidence="7">The sequence shown here is derived from an EMBL/GenBank/DDBJ whole genome shotgun (WGS) entry which is preliminary data.</text>
</comment>
<dbReference type="InterPro" id="IPR051631">
    <property type="entry name" value="Ankyrin-KH/SAM_domain"/>
</dbReference>
<keyword evidence="4" id="KW-0694">RNA-binding</keyword>
<feature type="domain" description="K Homology" evidence="6">
    <location>
        <begin position="111"/>
        <end position="179"/>
    </location>
</feature>
<evidence type="ECO:0000256" key="3">
    <source>
        <dbReference type="ARBA" id="ARBA00023054"/>
    </source>
</evidence>
<proteinExistence type="predicted"/>
<dbReference type="SMART" id="SM00322">
    <property type="entry name" value="KH"/>
    <property type="match status" value="1"/>
</dbReference>
<evidence type="ECO:0000256" key="1">
    <source>
        <dbReference type="ARBA" id="ARBA00022737"/>
    </source>
</evidence>
<feature type="compositionally biased region" description="Acidic residues" evidence="5">
    <location>
        <begin position="205"/>
        <end position="215"/>
    </location>
</feature>
<dbReference type="InterPro" id="IPR004087">
    <property type="entry name" value="KH_dom"/>
</dbReference>
<keyword evidence="3" id="KW-0175">Coiled coil</keyword>
<dbReference type="EMBL" id="NNAY01000005">
    <property type="protein sequence ID" value="OXU32163.1"/>
    <property type="molecule type" value="Genomic_DNA"/>
</dbReference>
<dbReference type="GO" id="GO:0045087">
    <property type="term" value="P:innate immune response"/>
    <property type="evidence" value="ECO:0007669"/>
    <property type="project" value="TreeGrafter"/>
</dbReference>
<evidence type="ECO:0000259" key="6">
    <source>
        <dbReference type="SMART" id="SM00322"/>
    </source>
</evidence>
<dbReference type="PANTHER" id="PTHR23206:SF8">
    <property type="entry name" value="ANKYRIN REPEAT AND KH DOMAIN-CONTAINING 1"/>
    <property type="match status" value="1"/>
</dbReference>
<protein>
    <recommendedName>
        <fullName evidence="6">K Homology domain-containing protein</fullName>
    </recommendedName>
</protein>
<dbReference type="Gene3D" id="3.30.1370.10">
    <property type="entry name" value="K Homology domain, type 1"/>
    <property type="match status" value="1"/>
</dbReference>
<organism evidence="7 8">
    <name type="scientific">Trichomalopsis sarcophagae</name>
    <dbReference type="NCBI Taxonomy" id="543379"/>
    <lineage>
        <taxon>Eukaryota</taxon>
        <taxon>Metazoa</taxon>
        <taxon>Ecdysozoa</taxon>
        <taxon>Arthropoda</taxon>
        <taxon>Hexapoda</taxon>
        <taxon>Insecta</taxon>
        <taxon>Pterygota</taxon>
        <taxon>Neoptera</taxon>
        <taxon>Endopterygota</taxon>
        <taxon>Hymenoptera</taxon>
        <taxon>Apocrita</taxon>
        <taxon>Proctotrupomorpha</taxon>
        <taxon>Chalcidoidea</taxon>
        <taxon>Pteromalidae</taxon>
        <taxon>Pteromalinae</taxon>
        <taxon>Trichomalopsis</taxon>
    </lineage>
</organism>
<feature type="region of interest" description="Disordered" evidence="5">
    <location>
        <begin position="204"/>
        <end position="233"/>
    </location>
</feature>
<dbReference type="GO" id="GO:0010468">
    <property type="term" value="P:regulation of gene expression"/>
    <property type="evidence" value="ECO:0007669"/>
    <property type="project" value="UniProtKB-ARBA"/>
</dbReference>
<feature type="region of interest" description="Disordered" evidence="5">
    <location>
        <begin position="150"/>
        <end position="171"/>
    </location>
</feature>
<dbReference type="InterPro" id="IPR036612">
    <property type="entry name" value="KH_dom_type_1_sf"/>
</dbReference>
<sequence length="375" mass="41484">MAGAPCPMHRVGYLNFCHAFSYNQCFAFTQAYACETGKTWNYTEGEFRGKTCLETAGVLVHDVRRNTAISDPMHLDTIHGIVLYSVCTTRTPPEQVLQGQTDDSGKFMNSPFRSKKVAVPPNAISRVIGRGGSNINTIRAATGAHIEVEKQTRENLLRETRDDDDHGDEEDRQIYTVLSSSDDSDGDTIRRWVPLRSAKRRLSYDLDDDDGDDDGAGTSVPRSCQRVSGPSALVPYTDEDTATSACATSVTATERLNDGHQVEILSGFTMLESSGEDVKASNRTFIGRSYPRGDLVRVIHRNYDVLNEAVQCAIDARSVSESSDEDDEDLPIAQLQQQQRQPLQTMLSVQQYKTFTCGQSQRPSVLIIRSSIAPE</sequence>
<evidence type="ECO:0000256" key="5">
    <source>
        <dbReference type="SAM" id="MobiDB-lite"/>
    </source>
</evidence>
<dbReference type="Proteomes" id="UP000215335">
    <property type="component" value="Unassembled WGS sequence"/>
</dbReference>
<dbReference type="SUPFAM" id="SSF54791">
    <property type="entry name" value="Eukaryotic type KH-domain (KH-domain type I)"/>
    <property type="match status" value="1"/>
</dbReference>
<evidence type="ECO:0000256" key="2">
    <source>
        <dbReference type="ARBA" id="ARBA00023043"/>
    </source>
</evidence>
<reference evidence="7 8" key="1">
    <citation type="journal article" date="2017" name="Curr. Biol.">
        <title>The Evolution of Venom by Co-option of Single-Copy Genes.</title>
        <authorList>
            <person name="Martinson E.O."/>
            <person name="Mrinalini"/>
            <person name="Kelkar Y.D."/>
            <person name="Chang C.H."/>
            <person name="Werren J.H."/>
        </authorList>
    </citation>
    <scope>NUCLEOTIDE SEQUENCE [LARGE SCALE GENOMIC DNA]</scope>
    <source>
        <strain evidence="7 8">Alberta</strain>
        <tissue evidence="7">Whole body</tissue>
    </source>
</reference>
<dbReference type="AlphaFoldDB" id="A0A232FNL6"/>
<feature type="compositionally biased region" description="Basic and acidic residues" evidence="5">
    <location>
        <begin position="150"/>
        <end position="164"/>
    </location>
</feature>
<name>A0A232FNL6_9HYME</name>
<keyword evidence="8" id="KW-1185">Reference proteome</keyword>
<evidence type="ECO:0000313" key="8">
    <source>
        <dbReference type="Proteomes" id="UP000215335"/>
    </source>
</evidence>
<evidence type="ECO:0000313" key="7">
    <source>
        <dbReference type="EMBL" id="OXU32163.1"/>
    </source>
</evidence>
<accession>A0A232FNL6</accession>
<dbReference type="PANTHER" id="PTHR23206">
    <property type="entry name" value="MASK PROTEIN"/>
    <property type="match status" value="1"/>
</dbReference>
<dbReference type="GO" id="GO:0005737">
    <property type="term" value="C:cytoplasm"/>
    <property type="evidence" value="ECO:0007669"/>
    <property type="project" value="TreeGrafter"/>
</dbReference>
<evidence type="ECO:0000256" key="4">
    <source>
        <dbReference type="PROSITE-ProRule" id="PRU00117"/>
    </source>
</evidence>
<dbReference type="GO" id="GO:0003723">
    <property type="term" value="F:RNA binding"/>
    <property type="evidence" value="ECO:0007669"/>
    <property type="project" value="UniProtKB-UniRule"/>
</dbReference>
<dbReference type="InterPro" id="IPR004088">
    <property type="entry name" value="KH_dom_type_1"/>
</dbReference>
<gene>
    <name evidence="7" type="ORF">TSAR_012292</name>
</gene>
<dbReference type="Pfam" id="PF00013">
    <property type="entry name" value="KH_1"/>
    <property type="match status" value="1"/>
</dbReference>